<dbReference type="Proteomes" id="UP001557465">
    <property type="component" value="Unassembled WGS sequence"/>
</dbReference>
<evidence type="ECO:0000256" key="1">
    <source>
        <dbReference type="SAM" id="MobiDB-lite"/>
    </source>
</evidence>
<feature type="compositionally biased region" description="Basic and acidic residues" evidence="1">
    <location>
        <begin position="65"/>
        <end position="75"/>
    </location>
</feature>
<feature type="region of interest" description="Disordered" evidence="1">
    <location>
        <begin position="1"/>
        <end position="75"/>
    </location>
</feature>
<evidence type="ECO:0000313" key="3">
    <source>
        <dbReference type="Proteomes" id="UP001557465"/>
    </source>
</evidence>
<reference evidence="2 3" key="1">
    <citation type="journal article" date="2011" name="Int. J. Syst. Evol. Microbiol.">
        <title>Zhongshania antarctica gen. nov., sp. nov. and Zhongshania guokunii sp. nov., gammaproteobacteria respectively isolated from coastal attached (fast) ice and surface seawater of the Antarctic.</title>
        <authorList>
            <person name="Li H.J."/>
            <person name="Zhang X.Y."/>
            <person name="Chen C.X."/>
            <person name="Zhang Y.J."/>
            <person name="Gao Z.M."/>
            <person name="Yu Y."/>
            <person name="Chen X.L."/>
            <person name="Chen B."/>
            <person name="Zhang Y.Z."/>
        </authorList>
    </citation>
    <scope>NUCLEOTIDE SEQUENCE [LARGE SCALE GENOMIC DNA]</scope>
    <source>
        <strain evidence="2 3">15-R06ZXC-3</strain>
    </source>
</reference>
<accession>A0ABV3TFN9</accession>
<feature type="compositionally biased region" description="Basic and acidic residues" evidence="1">
    <location>
        <begin position="43"/>
        <end position="53"/>
    </location>
</feature>
<dbReference type="EMBL" id="JBFRYC010000001">
    <property type="protein sequence ID" value="MEX1660409.1"/>
    <property type="molecule type" value="Genomic_DNA"/>
</dbReference>
<dbReference type="RefSeq" id="WP_295536937.1">
    <property type="nucleotide sequence ID" value="NZ_JBFRYC010000001.1"/>
</dbReference>
<gene>
    <name evidence="2" type="ORF">AB4874_01915</name>
</gene>
<sequence length="75" mass="8089">MAQRTGSKDGKRETEEILGQRPEDIDTPAGQGSAGGNLQRKIGTRDEKKKLDETSSGTTRPLGGDQRESGSKEKM</sequence>
<proteinExistence type="predicted"/>
<organism evidence="2 3">
    <name type="scientific">Thioclava arctica</name>
    <dbReference type="NCBI Taxonomy" id="3238301"/>
    <lineage>
        <taxon>Bacteria</taxon>
        <taxon>Pseudomonadati</taxon>
        <taxon>Pseudomonadota</taxon>
        <taxon>Alphaproteobacteria</taxon>
        <taxon>Rhodobacterales</taxon>
        <taxon>Paracoccaceae</taxon>
        <taxon>Thioclava</taxon>
    </lineage>
</organism>
<name>A0ABV3TFN9_9RHOB</name>
<protein>
    <recommendedName>
        <fullName evidence="4">CsbD family protein</fullName>
    </recommendedName>
</protein>
<evidence type="ECO:0000313" key="2">
    <source>
        <dbReference type="EMBL" id="MEX1660409.1"/>
    </source>
</evidence>
<comment type="caution">
    <text evidence="2">The sequence shown here is derived from an EMBL/GenBank/DDBJ whole genome shotgun (WGS) entry which is preliminary data.</text>
</comment>
<evidence type="ECO:0008006" key="4">
    <source>
        <dbReference type="Google" id="ProtNLM"/>
    </source>
</evidence>
<feature type="compositionally biased region" description="Basic and acidic residues" evidence="1">
    <location>
        <begin position="1"/>
        <end position="15"/>
    </location>
</feature>
<keyword evidence="3" id="KW-1185">Reference proteome</keyword>